<evidence type="ECO:0000256" key="6">
    <source>
        <dbReference type="ARBA" id="ARBA00022989"/>
    </source>
</evidence>
<dbReference type="RefSeq" id="WP_078950502.1">
    <property type="nucleotide sequence ID" value="NZ_CP073778.1"/>
</dbReference>
<dbReference type="InterPro" id="IPR002549">
    <property type="entry name" value="AI-2E-like"/>
</dbReference>
<comment type="similarity">
    <text evidence="2">Belongs to the autoinducer-2 exporter (AI-2E) (TC 2.A.86) family.</text>
</comment>
<keyword evidence="4" id="KW-1003">Cell membrane</keyword>
<comment type="subcellular location">
    <subcellularLocation>
        <location evidence="1">Cell membrane</location>
        <topology evidence="1">Multi-pass membrane protein</topology>
    </subcellularLocation>
</comment>
<dbReference type="GO" id="GO:0005886">
    <property type="term" value="C:plasma membrane"/>
    <property type="evidence" value="ECO:0007669"/>
    <property type="project" value="UniProtKB-SubCell"/>
</dbReference>
<evidence type="ECO:0000256" key="2">
    <source>
        <dbReference type="ARBA" id="ARBA00009773"/>
    </source>
</evidence>
<dbReference type="Pfam" id="PF01594">
    <property type="entry name" value="AI-2E_transport"/>
    <property type="match status" value="1"/>
</dbReference>
<dbReference type="KEGG" id="slx:SLAV_34055"/>
<dbReference type="PANTHER" id="PTHR21716">
    <property type="entry name" value="TRANSMEMBRANE PROTEIN"/>
    <property type="match status" value="1"/>
</dbReference>
<dbReference type="PANTHER" id="PTHR21716:SF53">
    <property type="entry name" value="PERMEASE PERM-RELATED"/>
    <property type="match status" value="1"/>
</dbReference>
<name>A0A2K8PP95_STRLA</name>
<dbReference type="EMBL" id="CP024985">
    <property type="protein sequence ID" value="ATZ28582.1"/>
    <property type="molecule type" value="Genomic_DNA"/>
</dbReference>
<organism evidence="8 9">
    <name type="scientific">Streptomyces lavendulae subsp. lavendulae</name>
    <dbReference type="NCBI Taxonomy" id="58340"/>
    <lineage>
        <taxon>Bacteria</taxon>
        <taxon>Bacillati</taxon>
        <taxon>Actinomycetota</taxon>
        <taxon>Actinomycetes</taxon>
        <taxon>Kitasatosporales</taxon>
        <taxon>Streptomycetaceae</taxon>
        <taxon>Streptomyces</taxon>
    </lineage>
</organism>
<accession>A0A2K8PP95</accession>
<keyword evidence="9" id="KW-1185">Reference proteome</keyword>
<dbReference type="Proteomes" id="UP000231791">
    <property type="component" value="Chromosome"/>
</dbReference>
<dbReference type="AlphaFoldDB" id="A0A2K8PP95"/>
<evidence type="ECO:0000256" key="5">
    <source>
        <dbReference type="ARBA" id="ARBA00022692"/>
    </source>
</evidence>
<dbReference type="GO" id="GO:0055085">
    <property type="term" value="P:transmembrane transport"/>
    <property type="evidence" value="ECO:0007669"/>
    <property type="project" value="TreeGrafter"/>
</dbReference>
<gene>
    <name evidence="8" type="ORF">SLAV_34055</name>
</gene>
<evidence type="ECO:0000256" key="7">
    <source>
        <dbReference type="ARBA" id="ARBA00023136"/>
    </source>
</evidence>
<evidence type="ECO:0000313" key="9">
    <source>
        <dbReference type="Proteomes" id="UP000231791"/>
    </source>
</evidence>
<protein>
    <submittedName>
        <fullName evidence="8">Pheromone autoinducer 2 transporter</fullName>
    </submittedName>
</protein>
<keyword evidence="7" id="KW-0472">Membrane</keyword>
<reference evidence="8 9" key="1">
    <citation type="submission" date="2017-11" db="EMBL/GenBank/DDBJ databases">
        <title>Complete genome sequence of Streptomyces lavendulae subsp. lavendulae CCM 3239 (formerly 'Streptomyces aureofaciens CCM 3239'), the producer of the angucycline-type antibiotic auricin.</title>
        <authorList>
            <person name="Busche T."/>
            <person name="Novakova R."/>
            <person name="Al'Dilaimi A."/>
            <person name="Homerova D."/>
            <person name="Feckova L."/>
            <person name="Rezuchova B."/>
            <person name="Mingyar E."/>
            <person name="Csolleiova D."/>
            <person name="Bekeova C."/>
            <person name="Winkler A."/>
            <person name="Sevcikova B."/>
            <person name="Kalinowski J."/>
            <person name="Kormanec J."/>
            <person name="Ruckert C."/>
        </authorList>
    </citation>
    <scope>NUCLEOTIDE SEQUENCE [LARGE SCALE GENOMIC DNA]</scope>
    <source>
        <strain evidence="8 9">CCM 3239</strain>
    </source>
</reference>
<dbReference type="OrthoDB" id="4016357at2"/>
<evidence type="ECO:0000313" key="8">
    <source>
        <dbReference type="EMBL" id="ATZ28582.1"/>
    </source>
</evidence>
<keyword evidence="6" id="KW-1133">Transmembrane helix</keyword>
<proteinExistence type="inferred from homology"/>
<keyword evidence="3" id="KW-0813">Transport</keyword>
<evidence type="ECO:0000256" key="3">
    <source>
        <dbReference type="ARBA" id="ARBA00022448"/>
    </source>
</evidence>
<evidence type="ECO:0000256" key="4">
    <source>
        <dbReference type="ARBA" id="ARBA00022475"/>
    </source>
</evidence>
<evidence type="ECO:0000256" key="1">
    <source>
        <dbReference type="ARBA" id="ARBA00004651"/>
    </source>
</evidence>
<sequence>MLTLLLLAVFVAISLEPLVVGLTHRGLRRGWAVLIVLLGFLVVLGAILLLVIPPVTREVGALMDAVPGWLRQMHDRRSAIGRFEDRFHFVEKVQQQVSSSGGISGLAGGLLGAGQIVLSTIVAAVIVVTVTLYCMAGLPAIKRFCYRFVARTRREHTQGVAEEIMNRIGRFMLGNLATSAIAGIATFAWCAITGVPYGAALGVFVAVMDLIPVVGATVAGILVSLVALSVSLGLALATAVFYVVFRLAEDYFIVPRAMKFAVAVHPLVTVLAVLVGGALLGIIGALVAIPAAAGIGLLLDEYVFPRTDAA</sequence>
<keyword evidence="5" id="KW-0812">Transmembrane</keyword>